<name>A0AAW1S1I5_9CHLO</name>
<accession>A0AAW1S1I5</accession>
<keyword evidence="5" id="KW-1185">Reference proteome</keyword>
<organism evidence="4 5">
    <name type="scientific">Elliptochloris bilobata</name>
    <dbReference type="NCBI Taxonomy" id="381761"/>
    <lineage>
        <taxon>Eukaryota</taxon>
        <taxon>Viridiplantae</taxon>
        <taxon>Chlorophyta</taxon>
        <taxon>core chlorophytes</taxon>
        <taxon>Trebouxiophyceae</taxon>
        <taxon>Trebouxiophyceae incertae sedis</taxon>
        <taxon>Elliptochloris clade</taxon>
        <taxon>Elliptochloris</taxon>
    </lineage>
</organism>
<dbReference type="Gene3D" id="1.25.40.10">
    <property type="entry name" value="Tetratricopeptide repeat domain"/>
    <property type="match status" value="1"/>
</dbReference>
<feature type="compositionally biased region" description="Pro residues" evidence="2">
    <location>
        <begin position="118"/>
        <end position="130"/>
    </location>
</feature>
<dbReference type="InterPro" id="IPR011990">
    <property type="entry name" value="TPR-like_helical_dom_sf"/>
</dbReference>
<dbReference type="AlphaFoldDB" id="A0AAW1S1I5"/>
<dbReference type="SMART" id="SM00028">
    <property type="entry name" value="TPR"/>
    <property type="match status" value="3"/>
</dbReference>
<dbReference type="Proteomes" id="UP001445335">
    <property type="component" value="Unassembled WGS sequence"/>
</dbReference>
<evidence type="ECO:0000313" key="4">
    <source>
        <dbReference type="EMBL" id="KAK9839836.1"/>
    </source>
</evidence>
<evidence type="ECO:0000259" key="3">
    <source>
        <dbReference type="Pfam" id="PF01425"/>
    </source>
</evidence>
<dbReference type="PANTHER" id="PTHR46310:SF7">
    <property type="entry name" value="AMIDASE 1"/>
    <property type="match status" value="1"/>
</dbReference>
<dbReference type="EMBL" id="JALJOU010000014">
    <property type="protein sequence ID" value="KAK9839836.1"/>
    <property type="molecule type" value="Genomic_DNA"/>
</dbReference>
<dbReference type="PROSITE" id="PS50005">
    <property type="entry name" value="TPR"/>
    <property type="match status" value="2"/>
</dbReference>
<keyword evidence="1" id="KW-0802">TPR repeat</keyword>
<feature type="compositionally biased region" description="Acidic residues" evidence="2">
    <location>
        <begin position="94"/>
        <end position="107"/>
    </location>
</feature>
<feature type="compositionally biased region" description="Low complexity" evidence="2">
    <location>
        <begin position="108"/>
        <end position="117"/>
    </location>
</feature>
<feature type="region of interest" description="Disordered" evidence="2">
    <location>
        <begin position="581"/>
        <end position="601"/>
    </location>
</feature>
<dbReference type="SUPFAM" id="SSF48452">
    <property type="entry name" value="TPR-like"/>
    <property type="match status" value="1"/>
</dbReference>
<dbReference type="Gene3D" id="3.90.1300.10">
    <property type="entry name" value="Amidase signature (AS) domain"/>
    <property type="match status" value="1"/>
</dbReference>
<dbReference type="Pfam" id="PF01425">
    <property type="entry name" value="Amidase"/>
    <property type="match status" value="1"/>
</dbReference>
<feature type="compositionally biased region" description="Gly residues" evidence="2">
    <location>
        <begin position="589"/>
        <end position="600"/>
    </location>
</feature>
<evidence type="ECO:0000256" key="2">
    <source>
        <dbReference type="SAM" id="MobiDB-lite"/>
    </source>
</evidence>
<reference evidence="4 5" key="1">
    <citation type="journal article" date="2024" name="Nat. Commun.">
        <title>Phylogenomics reveals the evolutionary origins of lichenization in chlorophyte algae.</title>
        <authorList>
            <person name="Puginier C."/>
            <person name="Libourel C."/>
            <person name="Otte J."/>
            <person name="Skaloud P."/>
            <person name="Haon M."/>
            <person name="Grisel S."/>
            <person name="Petersen M."/>
            <person name="Berrin J.G."/>
            <person name="Delaux P.M."/>
            <person name="Dal Grande F."/>
            <person name="Keller J."/>
        </authorList>
    </citation>
    <scope>NUCLEOTIDE SEQUENCE [LARGE SCALE GENOMIC DNA]</scope>
    <source>
        <strain evidence="4 5">SAG 245.80</strain>
    </source>
</reference>
<feature type="domain" description="Amidase" evidence="3">
    <location>
        <begin position="159"/>
        <end position="317"/>
    </location>
</feature>
<proteinExistence type="predicted"/>
<protein>
    <recommendedName>
        <fullName evidence="3">Amidase domain-containing protein</fullName>
    </recommendedName>
</protein>
<evidence type="ECO:0000256" key="1">
    <source>
        <dbReference type="PROSITE-ProRule" id="PRU00339"/>
    </source>
</evidence>
<feature type="repeat" description="TPR" evidence="1">
    <location>
        <begin position="704"/>
        <end position="737"/>
    </location>
</feature>
<dbReference type="InterPro" id="IPR023631">
    <property type="entry name" value="Amidase_dom"/>
</dbReference>
<dbReference type="SUPFAM" id="SSF75304">
    <property type="entry name" value="Amidase signature (AS) enzymes"/>
    <property type="match status" value="1"/>
</dbReference>
<dbReference type="InterPro" id="IPR036928">
    <property type="entry name" value="AS_sf"/>
</dbReference>
<dbReference type="InterPro" id="IPR019734">
    <property type="entry name" value="TPR_rpt"/>
</dbReference>
<dbReference type="PANTHER" id="PTHR46310">
    <property type="entry name" value="AMIDASE 1"/>
    <property type="match status" value="1"/>
</dbReference>
<feature type="repeat" description="TPR" evidence="1">
    <location>
        <begin position="637"/>
        <end position="670"/>
    </location>
</feature>
<feature type="region of interest" description="Disordered" evidence="2">
    <location>
        <begin position="1"/>
        <end position="140"/>
    </location>
</feature>
<gene>
    <name evidence="4" type="ORF">WJX81_005197</name>
</gene>
<sequence>MNLEDMLTSASLRFQRKRRGKAATPATEDEPAPVIQPPAGLETTHAVSAVPVQASSSEEEEERPNLSDKADSSLVGGQDGDDASVKPSASEDVKNEDEEVPDADEEAALPADSADAPPTVPPPDSPPPSKPPHRGRRPLRQPDYGALIRAVEVPGAPVAEAAEIPAPASLPLSGTTVVLSGLYDVGGAVAQYASADQSPRKAARTADPLAAVVAAGARAVGRTLTEELHLGLLAREGAALNPAAPDAAASGTGAGGAMAVSAGLADFALGVDHLAGLRIHAAACGVYGFRATARSAAAGGVMGVAGTLDALAIAARDPALLRRAGVALGLPGGGPGGQLVQLVLAEDVFARFAVGDGAEGGARALAAAQAAARRWAPDCVARGRVLAYLQHAVPAAAEFLDEGEEGDVLEGLRRAAAAAAAAAFLQAHGHRLLTPEDTSPEVLQQLQAAAEVPDEEVDAARAVMAQAAAGMRDITRSGNVLLLPALPGPPPSRSRARSGVAADAAEAWERGALQLAALAALAGVPQVCIPVPIPGRPPAALALIGMAKSDLRLLAVAEKLGPLLAEAAAALAAEAAEAAAVSEPEPLTGEGGEGPAGGGAVSEAAVTANGHVGASAKAAKPGWSGTVGRGVKAREAAEAAKREGNAAVAAGDYEGAAEAYTRAAAADPGCAVYFSNRALCYLKVLRFEEAEADCDRALALELNPKTLLRRGTARRGRLDLSGALRDYQHVLSLEPNNKQAREELRNLKQLEEAMIGTAGPGPPADHVNGGWAEQNVYV</sequence>
<evidence type="ECO:0000313" key="5">
    <source>
        <dbReference type="Proteomes" id="UP001445335"/>
    </source>
</evidence>
<comment type="caution">
    <text evidence="4">The sequence shown here is derived from an EMBL/GenBank/DDBJ whole genome shotgun (WGS) entry which is preliminary data.</text>
</comment>